<dbReference type="CDD" id="cd08249">
    <property type="entry name" value="enoyl_reductase_like"/>
    <property type="match status" value="1"/>
</dbReference>
<dbReference type="PANTHER" id="PTHR45348">
    <property type="entry name" value="HYPOTHETICAL OXIDOREDUCTASE (EUROFUNG)"/>
    <property type="match status" value="1"/>
</dbReference>
<dbReference type="SUPFAM" id="SSF51735">
    <property type="entry name" value="NAD(P)-binding Rossmann-fold domains"/>
    <property type="match status" value="2"/>
</dbReference>
<dbReference type="EMBL" id="NHYD01003340">
    <property type="protein sequence ID" value="PPQ80248.1"/>
    <property type="molecule type" value="Genomic_DNA"/>
</dbReference>
<dbReference type="STRING" id="93625.A0A409WP17"/>
<dbReference type="Pfam" id="PF08240">
    <property type="entry name" value="ADH_N"/>
    <property type="match status" value="2"/>
</dbReference>
<dbReference type="PANTHER" id="PTHR45348:SF2">
    <property type="entry name" value="ZINC-TYPE ALCOHOL DEHYDROGENASE-LIKE PROTEIN C2E1P3.01"/>
    <property type="match status" value="1"/>
</dbReference>
<dbReference type="InterPro" id="IPR036291">
    <property type="entry name" value="NAD(P)-bd_dom_sf"/>
</dbReference>
<dbReference type="InterPro" id="IPR013154">
    <property type="entry name" value="ADH-like_N"/>
</dbReference>
<dbReference type="InterPro" id="IPR011032">
    <property type="entry name" value="GroES-like_sf"/>
</dbReference>
<proteinExistence type="predicted"/>
<dbReference type="SMART" id="SM00829">
    <property type="entry name" value="PKS_ER"/>
    <property type="match status" value="1"/>
</dbReference>
<reference evidence="2 3" key="1">
    <citation type="journal article" date="2018" name="Evol. Lett.">
        <title>Horizontal gene cluster transfer increased hallucinogenic mushroom diversity.</title>
        <authorList>
            <person name="Reynolds H.T."/>
            <person name="Vijayakumar V."/>
            <person name="Gluck-Thaler E."/>
            <person name="Korotkin H.B."/>
            <person name="Matheny P.B."/>
            <person name="Slot J.C."/>
        </authorList>
    </citation>
    <scope>NUCLEOTIDE SEQUENCE [LARGE SCALE GENOMIC DNA]</scope>
    <source>
        <strain evidence="2 3">2631</strain>
    </source>
</reference>
<dbReference type="InterPro" id="IPR013149">
    <property type="entry name" value="ADH-like_C"/>
</dbReference>
<evidence type="ECO:0000259" key="1">
    <source>
        <dbReference type="SMART" id="SM00829"/>
    </source>
</evidence>
<accession>A0A409WP17</accession>
<dbReference type="InParanoid" id="A0A409WP17"/>
<dbReference type="Gene3D" id="3.90.180.10">
    <property type="entry name" value="Medium-chain alcohol dehydrogenases, catalytic domain"/>
    <property type="match status" value="2"/>
</dbReference>
<dbReference type="Proteomes" id="UP000283269">
    <property type="component" value="Unassembled WGS sequence"/>
</dbReference>
<gene>
    <name evidence="2" type="ORF">CVT25_003508</name>
</gene>
<evidence type="ECO:0000313" key="2">
    <source>
        <dbReference type="EMBL" id="PPQ80248.1"/>
    </source>
</evidence>
<dbReference type="GO" id="GO:0016651">
    <property type="term" value="F:oxidoreductase activity, acting on NAD(P)H"/>
    <property type="evidence" value="ECO:0007669"/>
    <property type="project" value="InterPro"/>
</dbReference>
<dbReference type="AlphaFoldDB" id="A0A409WP17"/>
<evidence type="ECO:0000313" key="3">
    <source>
        <dbReference type="Proteomes" id="UP000283269"/>
    </source>
</evidence>
<name>A0A409WP17_PSICY</name>
<protein>
    <recommendedName>
        <fullName evidence="1">Enoyl reductase (ER) domain-containing protein</fullName>
    </recommendedName>
</protein>
<dbReference type="SUPFAM" id="SSF50129">
    <property type="entry name" value="GroES-like"/>
    <property type="match status" value="2"/>
</dbReference>
<dbReference type="InterPro" id="IPR047122">
    <property type="entry name" value="Trans-enoyl_RdTase-like"/>
</dbReference>
<dbReference type="OrthoDB" id="3233595at2759"/>
<organism evidence="2 3">
    <name type="scientific">Psilocybe cyanescens</name>
    <dbReference type="NCBI Taxonomy" id="93625"/>
    <lineage>
        <taxon>Eukaryota</taxon>
        <taxon>Fungi</taxon>
        <taxon>Dikarya</taxon>
        <taxon>Basidiomycota</taxon>
        <taxon>Agaricomycotina</taxon>
        <taxon>Agaricomycetes</taxon>
        <taxon>Agaricomycetidae</taxon>
        <taxon>Agaricales</taxon>
        <taxon>Agaricineae</taxon>
        <taxon>Strophariaceae</taxon>
        <taxon>Psilocybe</taxon>
    </lineage>
</organism>
<keyword evidence="3" id="KW-1185">Reference proteome</keyword>
<dbReference type="Pfam" id="PF00107">
    <property type="entry name" value="ADH_zinc_N"/>
    <property type="match status" value="1"/>
</dbReference>
<dbReference type="InterPro" id="IPR020843">
    <property type="entry name" value="ER"/>
</dbReference>
<feature type="domain" description="Enoyl reductase (ER)" evidence="1">
    <location>
        <begin position="245"/>
        <end position="573"/>
    </location>
</feature>
<sequence>MKDVRIQHHNFGPLLSNYRGAYSLGLKISHFAILTPGSKQFLIEVKSIAINPLDYFQRYIGYHIEAYPGVIGSDVGGTVIAAGFLVSADLKPGTRVSVFAPSFLSGGPPNYGVFQERTLLVPIATIFARTGFVYQLGVPIGANVGTTVIQIAKALGFTTYVIASEKHHDYLKGLGADRLFGHKSSNLVNDIDDVVKKDGAMAQLAYHTSGNLEDTFKVLQKVKGGDKARVASAPPLAEAILPAKGTALNVIYRPTPTPGPNELLIEVKAIALNPVDWYQRHIGVTVESYPAIIGSDVAGIVAAVGSDVAADAPQPGTRVAAFAPSYFAKGAPDYGAFQERVLVPASYVVPIPNTLNFNEASMLPLGVLTAWAGFFQAGIALETKYVSEDRQEVLIWGGSSSVGSSAIQIAKSLGFYVYVTASEKHHGYLKTLGADKLFEYKSPDVVENIVKAAKEDQVTIQVGYDAVGQLKECQEILQKTKAEGPARLASAVPLTEDSPKAEGVIVKFVEAEDDAEKTNELIHFVYRVWLKERLEKGEYTPSPKMQIVEGGLEAMEKGLDEWKKGVSAVKIVIEV</sequence>
<comment type="caution">
    <text evidence="2">The sequence shown here is derived from an EMBL/GenBank/DDBJ whole genome shotgun (WGS) entry which is preliminary data.</text>
</comment>
<dbReference type="Gene3D" id="3.40.50.720">
    <property type="entry name" value="NAD(P)-binding Rossmann-like Domain"/>
    <property type="match status" value="2"/>
</dbReference>